<evidence type="ECO:0000256" key="2">
    <source>
        <dbReference type="ARBA" id="ARBA00022603"/>
    </source>
</evidence>
<name>A0A1L4FRF5_9BACT</name>
<organism evidence="5 6">
    <name type="scientific">Mycoplasmopsis pullorum</name>
    <dbReference type="NCBI Taxonomy" id="48003"/>
    <lineage>
        <taxon>Bacteria</taxon>
        <taxon>Bacillati</taxon>
        <taxon>Mycoplasmatota</taxon>
        <taxon>Mycoplasmoidales</taxon>
        <taxon>Metamycoplasmataceae</taxon>
        <taxon>Mycoplasmopsis</taxon>
    </lineage>
</organism>
<dbReference type="RefSeq" id="WP_073372191.1">
    <property type="nucleotide sequence ID" value="NZ_CP017813.1"/>
</dbReference>
<dbReference type="NCBIfam" id="TIGR00186">
    <property type="entry name" value="rRNA_methyl_3"/>
    <property type="match status" value="1"/>
</dbReference>
<dbReference type="Gene3D" id="3.40.1280.10">
    <property type="match status" value="1"/>
</dbReference>
<dbReference type="SUPFAM" id="SSF75217">
    <property type="entry name" value="alpha/beta knot"/>
    <property type="match status" value="1"/>
</dbReference>
<evidence type="ECO:0000256" key="1">
    <source>
        <dbReference type="ARBA" id="ARBA00007228"/>
    </source>
</evidence>
<dbReference type="PANTHER" id="PTHR46429">
    <property type="entry name" value="23S RRNA (GUANOSINE-2'-O-)-METHYLTRANSFERASE RLMB"/>
    <property type="match status" value="1"/>
</dbReference>
<evidence type="ECO:0000313" key="6">
    <source>
        <dbReference type="Proteomes" id="UP000184322"/>
    </source>
</evidence>
<dbReference type="PANTHER" id="PTHR46429:SF1">
    <property type="entry name" value="23S RRNA (GUANOSINE-2'-O-)-METHYLTRANSFERASE RLMB"/>
    <property type="match status" value="1"/>
</dbReference>
<dbReference type="Proteomes" id="UP000184322">
    <property type="component" value="Chromosome"/>
</dbReference>
<dbReference type="InterPro" id="IPR013123">
    <property type="entry name" value="SpoU_subst-bd"/>
</dbReference>
<accession>A0A1L4FRF5</accession>
<keyword evidence="2 5" id="KW-0489">Methyltransferase</keyword>
<dbReference type="OrthoDB" id="9794400at2"/>
<dbReference type="SMART" id="SM00967">
    <property type="entry name" value="SpoU_sub_bind"/>
    <property type="match status" value="1"/>
</dbReference>
<evidence type="ECO:0000259" key="4">
    <source>
        <dbReference type="SMART" id="SM00967"/>
    </source>
</evidence>
<dbReference type="Pfam" id="PF08032">
    <property type="entry name" value="SpoU_sub_bind"/>
    <property type="match status" value="1"/>
</dbReference>
<dbReference type="SUPFAM" id="SSF55315">
    <property type="entry name" value="L30e-like"/>
    <property type="match status" value="1"/>
</dbReference>
<dbReference type="GO" id="GO:0003723">
    <property type="term" value="F:RNA binding"/>
    <property type="evidence" value="ECO:0007669"/>
    <property type="project" value="InterPro"/>
</dbReference>
<dbReference type="EMBL" id="CP017813">
    <property type="protein sequence ID" value="APJ38186.1"/>
    <property type="molecule type" value="Genomic_DNA"/>
</dbReference>
<feature type="domain" description="RNA 2-O ribose methyltransferase substrate binding" evidence="4">
    <location>
        <begin position="5"/>
        <end position="72"/>
    </location>
</feature>
<dbReference type="InterPro" id="IPR001537">
    <property type="entry name" value="SpoU_MeTrfase"/>
</dbReference>
<dbReference type="Gene3D" id="3.30.1330.30">
    <property type="match status" value="1"/>
</dbReference>
<dbReference type="KEGG" id="mpul:BLA55_00580"/>
<dbReference type="AlphaFoldDB" id="A0A1L4FRF5"/>
<keyword evidence="3 5" id="KW-0808">Transferase</keyword>
<evidence type="ECO:0000313" key="5">
    <source>
        <dbReference type="EMBL" id="APJ38186.1"/>
    </source>
</evidence>
<gene>
    <name evidence="5" type="ORF">BLA55_00580</name>
</gene>
<reference evidence="6" key="1">
    <citation type="submission" date="2016-10" db="EMBL/GenBank/DDBJ databases">
        <authorList>
            <person name="Beylefeld A."/>
            <person name="Abolnik C."/>
        </authorList>
    </citation>
    <scope>NUCLEOTIDE SEQUENCE [LARGE SCALE GENOMIC DNA]</scope>
    <source>
        <strain evidence="6">B359_6</strain>
    </source>
</reference>
<dbReference type="GO" id="GO:0005829">
    <property type="term" value="C:cytosol"/>
    <property type="evidence" value="ECO:0007669"/>
    <property type="project" value="TreeGrafter"/>
</dbReference>
<dbReference type="InterPro" id="IPR029026">
    <property type="entry name" value="tRNA_m1G_MTases_N"/>
</dbReference>
<sequence length="234" mass="26054">MKELLMCGRNSVLDAYENNWPIEKVIVATAQNKELFKNASFKVEIFDKNLMNKMTKENHQGFIALIKPINFYDIKILNKDQPKMVLILDHIQDPQNFGAIIRSANAAGIKHIIYPNTRAADINELVLKISSGGFVGMKFIKVKSISATITWMKNNGFWIYTSALNSTAQQYDKVSYNLPFAIVVGNEGSGVSKSTLSVSDEIIYIPQSGSVQSLNVSVATGILLFEAKKTLENE</sequence>
<dbReference type="Pfam" id="PF00588">
    <property type="entry name" value="SpoU_methylase"/>
    <property type="match status" value="1"/>
</dbReference>
<keyword evidence="6" id="KW-1185">Reference proteome</keyword>
<dbReference type="InterPro" id="IPR004441">
    <property type="entry name" value="rRNA_MeTrfase_TrmH"/>
</dbReference>
<dbReference type="InterPro" id="IPR029028">
    <property type="entry name" value="Alpha/beta_knot_MTases"/>
</dbReference>
<dbReference type="CDD" id="cd18103">
    <property type="entry name" value="SpoU-like_RlmB"/>
    <property type="match status" value="1"/>
</dbReference>
<dbReference type="STRING" id="48003.BLA55_00580"/>
<protein>
    <submittedName>
        <fullName evidence="5">23S rRNA (Guanosine(2251)-2'-O)-methyltransferase RlmB</fullName>
    </submittedName>
</protein>
<dbReference type="InterPro" id="IPR029064">
    <property type="entry name" value="Ribosomal_eL30-like_sf"/>
</dbReference>
<dbReference type="GO" id="GO:0032259">
    <property type="term" value="P:methylation"/>
    <property type="evidence" value="ECO:0007669"/>
    <property type="project" value="UniProtKB-KW"/>
</dbReference>
<dbReference type="GO" id="GO:0008173">
    <property type="term" value="F:RNA methyltransferase activity"/>
    <property type="evidence" value="ECO:0007669"/>
    <property type="project" value="InterPro"/>
</dbReference>
<proteinExistence type="inferred from homology"/>
<comment type="similarity">
    <text evidence="1">Belongs to the class IV-like SAM-binding methyltransferase superfamily. RNA methyltransferase TrmH family.</text>
</comment>
<dbReference type="GO" id="GO:0006396">
    <property type="term" value="P:RNA processing"/>
    <property type="evidence" value="ECO:0007669"/>
    <property type="project" value="InterPro"/>
</dbReference>
<evidence type="ECO:0000256" key="3">
    <source>
        <dbReference type="ARBA" id="ARBA00022679"/>
    </source>
</evidence>